<dbReference type="EMBL" id="JACHXA010000001">
    <property type="protein sequence ID" value="MBB3063835.1"/>
    <property type="molecule type" value="Genomic_DNA"/>
</dbReference>
<keyword evidence="4" id="KW-1185">Reference proteome</keyword>
<dbReference type="AlphaFoldDB" id="A0A839SS44"/>
<dbReference type="Pfam" id="PF00701">
    <property type="entry name" value="DHDPS"/>
    <property type="match status" value="1"/>
</dbReference>
<dbReference type="PIRSF" id="PIRSF001365">
    <property type="entry name" value="DHDPS"/>
    <property type="match status" value="1"/>
</dbReference>
<dbReference type="EC" id="4.3.3.7" evidence="3"/>
<sequence length="321" mass="35131">MGRFKDFEPKGVIPATLLALNEDYSIDEKSTRRHLADCALVEGVAAATVNGHASEVHACTFEEQKRILEISLEEVGDKVPLVNGVYADGSHEAARIAKMSDAAGASCLLVFPPQSLGMGGVERPESILTHFKMIAEATDLPIIAFRYPVSSGLAYPYESLLQLFEEVPTVRAIKDWCNDPMLHERHIRTFQSLDRPVNVLTTHSAWLMASLTMGANGLLSGAGSVIADLQVALFRAIKGGDLPAAQALNDRIYPLVQAFYAAPFVDMHNRMKECLVMLGRLEQAVMRPPLMKLHQQELDRLRAALEESGLLNRGAARSVAE</sequence>
<dbReference type="CDD" id="cd00408">
    <property type="entry name" value="DHDPS-like"/>
    <property type="match status" value="1"/>
</dbReference>
<dbReference type="PANTHER" id="PTHR12128:SF72">
    <property type="entry name" value="DIHYDRODIPICOLINATE SYNTHASE"/>
    <property type="match status" value="1"/>
</dbReference>
<proteinExistence type="inferred from homology"/>
<dbReference type="PANTHER" id="PTHR12128">
    <property type="entry name" value="DIHYDRODIPICOLINATE SYNTHASE"/>
    <property type="match status" value="1"/>
</dbReference>
<dbReference type="Proteomes" id="UP000581135">
    <property type="component" value="Unassembled WGS sequence"/>
</dbReference>
<evidence type="ECO:0000256" key="2">
    <source>
        <dbReference type="PIRNR" id="PIRNR001365"/>
    </source>
</evidence>
<dbReference type="GO" id="GO:0008840">
    <property type="term" value="F:4-hydroxy-tetrahydrodipicolinate synthase activity"/>
    <property type="evidence" value="ECO:0007669"/>
    <property type="project" value="UniProtKB-EC"/>
</dbReference>
<comment type="similarity">
    <text evidence="2">Belongs to the DapA family.</text>
</comment>
<comment type="caution">
    <text evidence="3">The sequence shown here is derived from an EMBL/GenBank/DDBJ whole genome shotgun (WGS) entry which is preliminary data.</text>
</comment>
<accession>A0A839SS44</accession>
<keyword evidence="1 2" id="KW-0456">Lyase</keyword>
<evidence type="ECO:0000313" key="3">
    <source>
        <dbReference type="EMBL" id="MBB3063835.1"/>
    </source>
</evidence>
<dbReference type="InterPro" id="IPR013785">
    <property type="entry name" value="Aldolase_TIM"/>
</dbReference>
<dbReference type="SMART" id="SM01130">
    <property type="entry name" value="DHDPS"/>
    <property type="match status" value="1"/>
</dbReference>
<protein>
    <submittedName>
        <fullName evidence="3">4-hydroxy-tetrahydrodipicolinate synthase</fullName>
        <ecNumber evidence="3">4.3.3.7</ecNumber>
    </submittedName>
</protein>
<organism evidence="3 4">
    <name type="scientific">Limibacillus halophilus</name>
    <dbReference type="NCBI Taxonomy" id="1579333"/>
    <lineage>
        <taxon>Bacteria</taxon>
        <taxon>Pseudomonadati</taxon>
        <taxon>Pseudomonadota</taxon>
        <taxon>Alphaproteobacteria</taxon>
        <taxon>Rhodospirillales</taxon>
        <taxon>Rhodovibrionaceae</taxon>
        <taxon>Limibacillus</taxon>
    </lineage>
</organism>
<name>A0A839SS44_9PROT</name>
<dbReference type="SUPFAM" id="SSF51569">
    <property type="entry name" value="Aldolase"/>
    <property type="match status" value="1"/>
</dbReference>
<dbReference type="RefSeq" id="WP_183414650.1">
    <property type="nucleotide sequence ID" value="NZ_JACHXA010000001.1"/>
</dbReference>
<evidence type="ECO:0000256" key="1">
    <source>
        <dbReference type="ARBA" id="ARBA00023239"/>
    </source>
</evidence>
<evidence type="ECO:0000313" key="4">
    <source>
        <dbReference type="Proteomes" id="UP000581135"/>
    </source>
</evidence>
<gene>
    <name evidence="3" type="ORF">FHR98_000100</name>
</gene>
<dbReference type="InterPro" id="IPR002220">
    <property type="entry name" value="DapA-like"/>
</dbReference>
<dbReference type="Gene3D" id="3.20.20.70">
    <property type="entry name" value="Aldolase class I"/>
    <property type="match status" value="1"/>
</dbReference>
<reference evidence="3 4" key="1">
    <citation type="submission" date="2020-08" db="EMBL/GenBank/DDBJ databases">
        <title>Genomic Encyclopedia of Type Strains, Phase III (KMG-III): the genomes of soil and plant-associated and newly described type strains.</title>
        <authorList>
            <person name="Whitman W."/>
        </authorList>
    </citation>
    <scope>NUCLEOTIDE SEQUENCE [LARGE SCALE GENOMIC DNA]</scope>
    <source>
        <strain evidence="3 4">CECT 8803</strain>
    </source>
</reference>